<dbReference type="EMBL" id="FORU01000002">
    <property type="protein sequence ID" value="SFI98769.1"/>
    <property type="molecule type" value="Genomic_DNA"/>
</dbReference>
<protein>
    <recommendedName>
        <fullName evidence="4">50S ribosomal protein L27</fullName>
    </recommendedName>
</protein>
<gene>
    <name evidence="2" type="ORF">SAMN04487893_102213</name>
</gene>
<organism evidence="2 3">
    <name type="scientific">Myroides guanonis</name>
    <dbReference type="NCBI Taxonomy" id="1150112"/>
    <lineage>
        <taxon>Bacteria</taxon>
        <taxon>Pseudomonadati</taxon>
        <taxon>Bacteroidota</taxon>
        <taxon>Flavobacteriia</taxon>
        <taxon>Flavobacteriales</taxon>
        <taxon>Flavobacteriaceae</taxon>
        <taxon>Myroides</taxon>
    </lineage>
</organism>
<feature type="transmembrane region" description="Helical" evidence="1">
    <location>
        <begin position="85"/>
        <end position="104"/>
    </location>
</feature>
<dbReference type="AlphaFoldDB" id="A0A1I3MP89"/>
<accession>A0A1I3MP89</accession>
<name>A0A1I3MP89_9FLAO</name>
<dbReference type="STRING" id="1150112.SAMN04487893_102213"/>
<feature type="transmembrane region" description="Helical" evidence="1">
    <location>
        <begin position="12"/>
        <end position="32"/>
    </location>
</feature>
<evidence type="ECO:0000313" key="3">
    <source>
        <dbReference type="Proteomes" id="UP000243887"/>
    </source>
</evidence>
<feature type="transmembrane region" description="Helical" evidence="1">
    <location>
        <begin position="116"/>
        <end position="136"/>
    </location>
</feature>
<dbReference type="OrthoDB" id="329514at2"/>
<reference evidence="3" key="1">
    <citation type="submission" date="2016-10" db="EMBL/GenBank/DDBJ databases">
        <authorList>
            <person name="Varghese N."/>
            <person name="Submissions S."/>
        </authorList>
    </citation>
    <scope>NUCLEOTIDE SEQUENCE [LARGE SCALE GENOMIC DNA]</scope>
    <source>
        <strain evidence="3">DSM 26542</strain>
    </source>
</reference>
<keyword evidence="3" id="KW-1185">Reference proteome</keyword>
<evidence type="ECO:0008006" key="4">
    <source>
        <dbReference type="Google" id="ProtNLM"/>
    </source>
</evidence>
<dbReference type="Proteomes" id="UP000243887">
    <property type="component" value="Unassembled WGS sequence"/>
</dbReference>
<keyword evidence="1" id="KW-0812">Transmembrane</keyword>
<evidence type="ECO:0000313" key="2">
    <source>
        <dbReference type="EMBL" id="SFI98769.1"/>
    </source>
</evidence>
<proteinExistence type="predicted"/>
<keyword evidence="1" id="KW-1133">Transmembrane helix</keyword>
<sequence length="140" mass="15621">MYNIVKQAHSGIAYLALILLAVAAISAIIGLVSKREFKESDRKLALFALIFTHLQLLGGIILYFVSPVVQGFGVAMKDSTLRLYALEHPLMNIIAVILITIAWSKHKKATESSKKFKLFAILYTLGLVLILSRIPWNVWP</sequence>
<evidence type="ECO:0000256" key="1">
    <source>
        <dbReference type="SAM" id="Phobius"/>
    </source>
</evidence>
<keyword evidence="1" id="KW-0472">Membrane</keyword>
<feature type="transmembrane region" description="Helical" evidence="1">
    <location>
        <begin position="44"/>
        <end position="65"/>
    </location>
</feature>
<dbReference type="RefSeq" id="WP_090677976.1">
    <property type="nucleotide sequence ID" value="NZ_FORU01000002.1"/>
</dbReference>